<dbReference type="RefSeq" id="XP_056556529.1">
    <property type="nucleotide sequence ID" value="XM_056698004.1"/>
</dbReference>
<reference evidence="2" key="2">
    <citation type="journal article" date="2023" name="IMA Fungus">
        <title>Comparative genomic study of the Penicillium genus elucidates a diverse pangenome and 15 lateral gene transfer events.</title>
        <authorList>
            <person name="Petersen C."/>
            <person name="Sorensen T."/>
            <person name="Nielsen M.R."/>
            <person name="Sondergaard T.E."/>
            <person name="Sorensen J.L."/>
            <person name="Fitzpatrick D.A."/>
            <person name="Frisvad J.C."/>
            <person name="Nielsen K.L."/>
        </authorList>
    </citation>
    <scope>NUCLEOTIDE SEQUENCE</scope>
    <source>
        <strain evidence="2">IBT 29864</strain>
    </source>
</reference>
<name>A0A9W9VFN9_9EURO</name>
<sequence length="694" mass="75181">MDPASSLEGSVDDERAGKRLKSNGSVDYMRSVDQVNRDLPSQTPMTSEVDHRRSGDFSEFAFDFEREMNAALGLSPTEPRPQQASTFEPRLSPSATIALQSDGPQHQPEEELKEDTSHCVTCAPTDDEQSEKSLPGLASQPPAPSTVSDTKDASLPSIPASEAIILSIRPVSEEDEAPVLPPKGRLSVDLPTQDVVARDILPDVPPTDVSPTKEDAPSLPPKDLPPRDDPPKGLFLSLESEFTPRQPSVSTLGIDEHQVSHPREEEVGTPPSPLQQPVNRAEDDMSERHVYNQPSSRARVSDITLPSLDDVAPGFGSAYPLRPPSSAEILESKRRSISGLPPSTPGVQSPLRNEVRYSPGTRSSMLSFGSFGRQSNNSKGTRPNTPANEMSQHAASGDSKMDKLKNFGRRRRASVGNALSGFQEGFSKEVQSLQTRSTQNEPQQKDGGQKKRGFSRISSKTPDMSHGRPAQAKAQPAAPMGYQAQDSFRHNGHSTLDPVSKDLPPPPVSRSSFSSVESPSQTRDPRQRASMPLPPVVATTSMLTGRFYSSMQSGESSAPPQHTRTKSQPMLSPPPLSPIGGSDSGNSGISPPLSDVSQVEERTPSQERAEEDFHPPVPPKSPEIQPKLEPSPDLSIDVSNVSVMSTHPHRGDARLVNDTPEPVELAVTRDDSSEEIIMSPTSYPGQEWTPMNYY</sequence>
<dbReference type="OrthoDB" id="5151921at2759"/>
<feature type="compositionally biased region" description="Basic and acidic residues" evidence="1">
    <location>
        <begin position="107"/>
        <end position="117"/>
    </location>
</feature>
<organism evidence="2 3">
    <name type="scientific">Penicillium cataractarum</name>
    <dbReference type="NCBI Taxonomy" id="2100454"/>
    <lineage>
        <taxon>Eukaryota</taxon>
        <taxon>Fungi</taxon>
        <taxon>Dikarya</taxon>
        <taxon>Ascomycota</taxon>
        <taxon>Pezizomycotina</taxon>
        <taxon>Eurotiomycetes</taxon>
        <taxon>Eurotiomycetidae</taxon>
        <taxon>Eurotiales</taxon>
        <taxon>Aspergillaceae</taxon>
        <taxon>Penicillium</taxon>
    </lineage>
</organism>
<dbReference type="EMBL" id="JAPZBS010000004">
    <property type="protein sequence ID" value="KAJ5377666.1"/>
    <property type="molecule type" value="Genomic_DNA"/>
</dbReference>
<evidence type="ECO:0000313" key="2">
    <source>
        <dbReference type="EMBL" id="KAJ5377666.1"/>
    </source>
</evidence>
<feature type="compositionally biased region" description="Basic and acidic residues" evidence="1">
    <location>
        <begin position="280"/>
        <end position="290"/>
    </location>
</feature>
<feature type="compositionally biased region" description="Polar residues" evidence="1">
    <location>
        <begin position="538"/>
        <end position="562"/>
    </location>
</feature>
<gene>
    <name evidence="2" type="ORF">N7496_005075</name>
</gene>
<feature type="compositionally biased region" description="Polar residues" evidence="1">
    <location>
        <begin position="93"/>
        <end position="104"/>
    </location>
</feature>
<feature type="compositionally biased region" description="Polar residues" evidence="1">
    <location>
        <begin position="360"/>
        <end position="394"/>
    </location>
</feature>
<feature type="compositionally biased region" description="Basic and acidic residues" evidence="1">
    <location>
        <begin position="599"/>
        <end position="614"/>
    </location>
</feature>
<protein>
    <submittedName>
        <fullName evidence="2">Uncharacterized protein</fullName>
    </submittedName>
</protein>
<feature type="compositionally biased region" description="Basic and acidic residues" evidence="1">
    <location>
        <begin position="254"/>
        <end position="266"/>
    </location>
</feature>
<feature type="region of interest" description="Disordered" evidence="1">
    <location>
        <begin position="70"/>
        <end position="635"/>
    </location>
</feature>
<feature type="compositionally biased region" description="Polar residues" evidence="1">
    <location>
        <begin position="429"/>
        <end position="442"/>
    </location>
</feature>
<dbReference type="GeneID" id="81437183"/>
<feature type="compositionally biased region" description="Low complexity" evidence="1">
    <location>
        <begin position="469"/>
        <end position="479"/>
    </location>
</feature>
<feature type="compositionally biased region" description="Low complexity" evidence="1">
    <location>
        <begin position="578"/>
        <end position="592"/>
    </location>
</feature>
<feature type="region of interest" description="Disordered" evidence="1">
    <location>
        <begin position="1"/>
        <end position="54"/>
    </location>
</feature>
<reference evidence="2" key="1">
    <citation type="submission" date="2022-11" db="EMBL/GenBank/DDBJ databases">
        <authorList>
            <person name="Petersen C."/>
        </authorList>
    </citation>
    <scope>NUCLEOTIDE SEQUENCE</scope>
    <source>
        <strain evidence="2">IBT 29864</strain>
    </source>
</reference>
<feature type="region of interest" description="Disordered" evidence="1">
    <location>
        <begin position="668"/>
        <end position="694"/>
    </location>
</feature>
<feature type="compositionally biased region" description="Low complexity" evidence="1">
    <location>
        <begin position="509"/>
        <end position="520"/>
    </location>
</feature>
<evidence type="ECO:0000313" key="3">
    <source>
        <dbReference type="Proteomes" id="UP001147782"/>
    </source>
</evidence>
<dbReference type="Proteomes" id="UP001147782">
    <property type="component" value="Unassembled WGS sequence"/>
</dbReference>
<proteinExistence type="predicted"/>
<comment type="caution">
    <text evidence="2">The sequence shown here is derived from an EMBL/GenBank/DDBJ whole genome shotgun (WGS) entry which is preliminary data.</text>
</comment>
<evidence type="ECO:0000256" key="1">
    <source>
        <dbReference type="SAM" id="MobiDB-lite"/>
    </source>
</evidence>
<dbReference type="AlphaFoldDB" id="A0A9W9VFN9"/>
<keyword evidence="3" id="KW-1185">Reference proteome</keyword>
<accession>A0A9W9VFN9</accession>